<keyword evidence="1" id="KW-1133">Transmembrane helix</keyword>
<feature type="transmembrane region" description="Helical" evidence="1">
    <location>
        <begin position="100"/>
        <end position="121"/>
    </location>
</feature>
<evidence type="ECO:0000313" key="3">
    <source>
        <dbReference type="Proteomes" id="UP001206128"/>
    </source>
</evidence>
<comment type="caution">
    <text evidence="2">The sequence shown here is derived from an EMBL/GenBank/DDBJ whole genome shotgun (WGS) entry which is preliminary data.</text>
</comment>
<proteinExistence type="predicted"/>
<organism evidence="2 3">
    <name type="scientific">Goodfellowiella coeruleoviolacea</name>
    <dbReference type="NCBI Taxonomy" id="334858"/>
    <lineage>
        <taxon>Bacteria</taxon>
        <taxon>Bacillati</taxon>
        <taxon>Actinomycetota</taxon>
        <taxon>Actinomycetes</taxon>
        <taxon>Pseudonocardiales</taxon>
        <taxon>Pseudonocardiaceae</taxon>
        <taxon>Goodfellowiella</taxon>
    </lineage>
</organism>
<accession>A0AAE3GC57</accession>
<sequence>MSEPGTTGLTGRMTALIETTRTATLVAATLAAGLLAGLFYAFTCAVMPGLRGSADRTFVDGMQRINAAILNPWFMLSFLGVLVLTAAAAVLQFSGGTRAVLVWVVAALVLAVATLVITGVVNVPLNNALAAAGPVDAIADLAEVRARFEAAWVRWNLVRTVTSTGAFGCLVWALVLHGRLAPHA</sequence>
<dbReference type="Proteomes" id="UP001206128">
    <property type="component" value="Unassembled WGS sequence"/>
</dbReference>
<name>A0AAE3GC57_9PSEU</name>
<dbReference type="EMBL" id="JAMTCK010000005">
    <property type="protein sequence ID" value="MCP2165526.1"/>
    <property type="molecule type" value="Genomic_DNA"/>
</dbReference>
<keyword evidence="1" id="KW-0472">Membrane</keyword>
<keyword evidence="1" id="KW-0812">Transmembrane</keyword>
<keyword evidence="3" id="KW-1185">Reference proteome</keyword>
<gene>
    <name evidence="2" type="ORF">LX83_002384</name>
</gene>
<dbReference type="Pfam" id="PF08592">
    <property type="entry name" value="Anthrone_oxy"/>
    <property type="match status" value="1"/>
</dbReference>
<evidence type="ECO:0000313" key="2">
    <source>
        <dbReference type="EMBL" id="MCP2165526.1"/>
    </source>
</evidence>
<feature type="transmembrane region" description="Helical" evidence="1">
    <location>
        <begin position="70"/>
        <end position="93"/>
    </location>
</feature>
<feature type="transmembrane region" description="Helical" evidence="1">
    <location>
        <begin position="157"/>
        <end position="176"/>
    </location>
</feature>
<reference evidence="2" key="1">
    <citation type="submission" date="2022-06" db="EMBL/GenBank/DDBJ databases">
        <title>Genomic Encyclopedia of Archaeal and Bacterial Type Strains, Phase II (KMG-II): from individual species to whole genera.</title>
        <authorList>
            <person name="Goeker M."/>
        </authorList>
    </citation>
    <scope>NUCLEOTIDE SEQUENCE</scope>
    <source>
        <strain evidence="2">DSM 43935</strain>
    </source>
</reference>
<dbReference type="InterPro" id="IPR013901">
    <property type="entry name" value="Anthrone_oxy"/>
</dbReference>
<evidence type="ECO:0000256" key="1">
    <source>
        <dbReference type="SAM" id="Phobius"/>
    </source>
</evidence>
<dbReference type="AlphaFoldDB" id="A0AAE3GC57"/>
<protein>
    <submittedName>
        <fullName evidence="2">Membrane protein</fullName>
    </submittedName>
</protein>
<feature type="transmembrane region" description="Helical" evidence="1">
    <location>
        <begin position="22"/>
        <end position="50"/>
    </location>
</feature>